<name>A0A6P8BG47_PYRGI</name>
<keyword evidence="1" id="KW-1185">Reference proteome</keyword>
<dbReference type="GeneID" id="41956967"/>
<evidence type="ECO:0000313" key="2">
    <source>
        <dbReference type="RefSeq" id="XP_030986049.1"/>
    </source>
</evidence>
<dbReference type="AlphaFoldDB" id="A0A6P8BG47"/>
<dbReference type="Proteomes" id="UP000515153">
    <property type="component" value="Unplaced"/>
</dbReference>
<organism evidence="1 2">
    <name type="scientific">Pyricularia grisea</name>
    <name type="common">Crabgrass-specific blast fungus</name>
    <name type="synonym">Magnaporthe grisea</name>
    <dbReference type="NCBI Taxonomy" id="148305"/>
    <lineage>
        <taxon>Eukaryota</taxon>
        <taxon>Fungi</taxon>
        <taxon>Dikarya</taxon>
        <taxon>Ascomycota</taxon>
        <taxon>Pezizomycotina</taxon>
        <taxon>Sordariomycetes</taxon>
        <taxon>Sordariomycetidae</taxon>
        <taxon>Magnaporthales</taxon>
        <taxon>Pyriculariaceae</taxon>
        <taxon>Pyricularia</taxon>
    </lineage>
</organism>
<accession>A0A6P8BG47</accession>
<gene>
    <name evidence="2" type="ORF">PgNI_01984</name>
</gene>
<reference evidence="2" key="3">
    <citation type="submission" date="2025-08" db="UniProtKB">
        <authorList>
            <consortium name="RefSeq"/>
        </authorList>
    </citation>
    <scope>IDENTIFICATION</scope>
    <source>
        <strain evidence="2">NI907</strain>
    </source>
</reference>
<protein>
    <submittedName>
        <fullName evidence="2">Uncharacterized protein</fullName>
    </submittedName>
</protein>
<dbReference type="KEGG" id="pgri:PgNI_01984"/>
<evidence type="ECO:0000313" key="1">
    <source>
        <dbReference type="Proteomes" id="UP000515153"/>
    </source>
</evidence>
<reference evidence="2" key="1">
    <citation type="journal article" date="2019" name="Mol. Biol. Evol.">
        <title>Blast fungal genomes show frequent chromosomal changes, gene gains and losses, and effector gene turnover.</title>
        <authorList>
            <person name="Gomez Luciano L.B."/>
            <person name="Jason Tsai I."/>
            <person name="Chuma I."/>
            <person name="Tosa Y."/>
            <person name="Chen Y.H."/>
            <person name="Li J.Y."/>
            <person name="Li M.Y."/>
            <person name="Jade Lu M.Y."/>
            <person name="Nakayashiki H."/>
            <person name="Li W.H."/>
        </authorList>
    </citation>
    <scope>NUCLEOTIDE SEQUENCE</scope>
    <source>
        <strain evidence="2">NI907</strain>
    </source>
</reference>
<reference evidence="2" key="2">
    <citation type="submission" date="2019-10" db="EMBL/GenBank/DDBJ databases">
        <authorList>
            <consortium name="NCBI Genome Project"/>
        </authorList>
    </citation>
    <scope>NUCLEOTIDE SEQUENCE</scope>
    <source>
        <strain evidence="2">NI907</strain>
    </source>
</reference>
<sequence length="89" mass="9497">MASSDAGTDGEYSKAQTECQDVCTAIDDCKVYFVVALQYRLFGSDLRVYCEIGGGPFDASAMSSTSSAVFSVGYELCNLHEEERGQGAS</sequence>
<proteinExistence type="predicted"/>
<dbReference type="RefSeq" id="XP_030986049.1">
    <property type="nucleotide sequence ID" value="XM_031122055.1"/>
</dbReference>